<name>A0AAD5WFJ3_PARTN</name>
<keyword evidence="2" id="KW-1185">Reference proteome</keyword>
<dbReference type="AlphaFoldDB" id="A0AAD5WFJ3"/>
<evidence type="ECO:0000313" key="2">
    <source>
        <dbReference type="Proteomes" id="UP001196413"/>
    </source>
</evidence>
<reference evidence="1" key="1">
    <citation type="submission" date="2021-06" db="EMBL/GenBank/DDBJ databases">
        <title>Parelaphostrongylus tenuis whole genome reference sequence.</title>
        <authorList>
            <person name="Garwood T.J."/>
            <person name="Larsen P.A."/>
            <person name="Fountain-Jones N.M."/>
            <person name="Garbe J.R."/>
            <person name="Macchietto M.G."/>
            <person name="Kania S.A."/>
            <person name="Gerhold R.W."/>
            <person name="Richards J.E."/>
            <person name="Wolf T.M."/>
        </authorList>
    </citation>
    <scope>NUCLEOTIDE SEQUENCE</scope>
    <source>
        <strain evidence="1">MNPRO001-30</strain>
        <tissue evidence="1">Meninges</tissue>
    </source>
</reference>
<evidence type="ECO:0000313" key="1">
    <source>
        <dbReference type="EMBL" id="KAJ1368374.1"/>
    </source>
</evidence>
<dbReference type="Proteomes" id="UP001196413">
    <property type="component" value="Unassembled WGS sequence"/>
</dbReference>
<organism evidence="1 2">
    <name type="scientific">Parelaphostrongylus tenuis</name>
    <name type="common">Meningeal worm</name>
    <dbReference type="NCBI Taxonomy" id="148309"/>
    <lineage>
        <taxon>Eukaryota</taxon>
        <taxon>Metazoa</taxon>
        <taxon>Ecdysozoa</taxon>
        <taxon>Nematoda</taxon>
        <taxon>Chromadorea</taxon>
        <taxon>Rhabditida</taxon>
        <taxon>Rhabditina</taxon>
        <taxon>Rhabditomorpha</taxon>
        <taxon>Strongyloidea</taxon>
        <taxon>Metastrongylidae</taxon>
        <taxon>Parelaphostrongylus</taxon>
    </lineage>
</organism>
<gene>
    <name evidence="1" type="ORF">KIN20_029496</name>
</gene>
<protein>
    <submittedName>
        <fullName evidence="1">Uncharacterized protein</fullName>
    </submittedName>
</protein>
<dbReference type="EMBL" id="JAHQIW010006174">
    <property type="protein sequence ID" value="KAJ1368374.1"/>
    <property type="molecule type" value="Genomic_DNA"/>
</dbReference>
<comment type="caution">
    <text evidence="1">The sequence shown here is derived from an EMBL/GenBank/DDBJ whole genome shotgun (WGS) entry which is preliminary data.</text>
</comment>
<proteinExistence type="predicted"/>
<accession>A0AAD5WFJ3</accession>
<sequence length="149" mass="17014">MDSKGNYRPDIGSIIAYALSTVNYEKNQQKEEDCVGEDQTSLNPNATNVVLDEEPPALNTMRSNSTTTRLLTMLRSITQKNFVFYANYCLLRAKKHLHGLCLKVHFGHRREENLDHFSTKLKMNALSSSKCHALKYNRSFSLRLTISNT</sequence>